<dbReference type="Proteomes" id="UP000437638">
    <property type="component" value="Unassembled WGS sequence"/>
</dbReference>
<comment type="caution">
    <text evidence="1">The sequence shown here is derived from an EMBL/GenBank/DDBJ whole genome shotgun (WGS) entry which is preliminary data.</text>
</comment>
<dbReference type="RefSeq" id="WP_160418951.1">
    <property type="nucleotide sequence ID" value="NZ_WTKP01000006.1"/>
</dbReference>
<protein>
    <submittedName>
        <fullName evidence="1">Uncharacterized protein</fullName>
    </submittedName>
</protein>
<gene>
    <name evidence="1" type="ORF">GPM19_10350</name>
</gene>
<accession>A0A7X3H139</accession>
<evidence type="ECO:0000313" key="1">
    <source>
        <dbReference type="EMBL" id="MWJ28601.1"/>
    </source>
</evidence>
<keyword evidence="2" id="KW-1185">Reference proteome</keyword>
<organism evidence="1 2">
    <name type="scientific">Vreelandella zhuhanensis</name>
    <dbReference type="NCBI Taxonomy" id="2684210"/>
    <lineage>
        <taxon>Bacteria</taxon>
        <taxon>Pseudomonadati</taxon>
        <taxon>Pseudomonadota</taxon>
        <taxon>Gammaproteobacteria</taxon>
        <taxon>Oceanospirillales</taxon>
        <taxon>Halomonadaceae</taxon>
        <taxon>Vreelandella</taxon>
    </lineage>
</organism>
<proteinExistence type="predicted"/>
<dbReference type="AlphaFoldDB" id="A0A7X3H139"/>
<reference evidence="1 2" key="1">
    <citation type="submission" date="2019-12" db="EMBL/GenBank/DDBJ databases">
        <title>Halomonas rutogse sp. nov. isolated from two lakes on Tibetan Plateau.</title>
        <authorList>
            <person name="Gao P."/>
        </authorList>
    </citation>
    <scope>NUCLEOTIDE SEQUENCE [LARGE SCALE GENOMIC DNA]</scope>
    <source>
        <strain evidence="1 2">ZH2S</strain>
    </source>
</reference>
<name>A0A7X3H139_9GAMM</name>
<dbReference type="EMBL" id="WTKP01000006">
    <property type="protein sequence ID" value="MWJ28601.1"/>
    <property type="molecule type" value="Genomic_DNA"/>
</dbReference>
<evidence type="ECO:0000313" key="2">
    <source>
        <dbReference type="Proteomes" id="UP000437638"/>
    </source>
</evidence>
<sequence>MIDITLNNDGPMNLLPVKRIITEETSAHDRLIFKEGYHRILKARATLSYHAYPAGNLQAVVLTAVHDIAFDPMNLRMFKHGIHPLSTDNAGDYIRYVAALELAVETVIDDINDPTVTHTITPQEVFEGIVVDFSPCDQFDLEELGISPVNFLPREAWAD</sequence>